<organism evidence="2 3">
    <name type="scientific">Horticoccus luteus</name>
    <dbReference type="NCBI Taxonomy" id="2862869"/>
    <lineage>
        <taxon>Bacteria</taxon>
        <taxon>Pseudomonadati</taxon>
        <taxon>Verrucomicrobiota</taxon>
        <taxon>Opitutia</taxon>
        <taxon>Opitutales</taxon>
        <taxon>Opitutaceae</taxon>
        <taxon>Horticoccus</taxon>
    </lineage>
</organism>
<evidence type="ECO:0000313" key="3">
    <source>
        <dbReference type="Proteomes" id="UP000825051"/>
    </source>
</evidence>
<dbReference type="SUPFAM" id="SSF160631">
    <property type="entry name" value="SMI1/KNR4-like"/>
    <property type="match status" value="1"/>
</dbReference>
<evidence type="ECO:0000313" key="2">
    <source>
        <dbReference type="EMBL" id="QYM77722.1"/>
    </source>
</evidence>
<dbReference type="Proteomes" id="UP000825051">
    <property type="component" value="Chromosome"/>
</dbReference>
<feature type="domain" description="Knr4/Smi1-like" evidence="1">
    <location>
        <begin position="29"/>
        <end position="162"/>
    </location>
</feature>
<protein>
    <submittedName>
        <fullName evidence="2">SMI1/KNR4 family protein</fullName>
    </submittedName>
</protein>
<sequence length="168" mass="18754">MGKTKMKRGQVHRAFVEQFSFPPLERPAPVTHSALLAVEESLTTTFPSSYLSFLVEHGPIFTPDILPLMVAAHEVGGSPEKEGFDVREFFPPAEIVRTYSLYVSGGMDHSLIPFAMDSGGSVFGFRREKIEVRPDDAPVLFFDHDYCQIRPEADSFDAWLEGFLGLKA</sequence>
<dbReference type="SMART" id="SM00860">
    <property type="entry name" value="SMI1_KNR4"/>
    <property type="match status" value="1"/>
</dbReference>
<evidence type="ECO:0000259" key="1">
    <source>
        <dbReference type="SMART" id="SM00860"/>
    </source>
</evidence>
<dbReference type="RefSeq" id="WP_220160826.1">
    <property type="nucleotide sequence ID" value="NZ_CP080507.1"/>
</dbReference>
<proteinExistence type="predicted"/>
<dbReference type="Gene3D" id="3.40.1580.10">
    <property type="entry name" value="SMI1/KNR4-like"/>
    <property type="match status" value="1"/>
</dbReference>
<dbReference type="Pfam" id="PF09346">
    <property type="entry name" value="SMI1_KNR4"/>
    <property type="match status" value="1"/>
</dbReference>
<gene>
    <name evidence="2" type="ORF">K0B96_10335</name>
</gene>
<dbReference type="EMBL" id="CP080507">
    <property type="protein sequence ID" value="QYM77722.1"/>
    <property type="molecule type" value="Genomic_DNA"/>
</dbReference>
<dbReference type="AlphaFoldDB" id="A0A8F9XF57"/>
<keyword evidence="3" id="KW-1185">Reference proteome</keyword>
<reference evidence="2" key="1">
    <citation type="submission" date="2021-08" db="EMBL/GenBank/DDBJ databases">
        <title>Genome of a novel bacterium of the phylum Verrucomicrobia, Oleiharenicola sp. KSB-15.</title>
        <authorList>
            <person name="Chung J.-H."/>
            <person name="Ahn J.-H."/>
            <person name="Yoon Y."/>
            <person name="Kim D.-Y."/>
            <person name="An S.-H."/>
            <person name="Park I."/>
            <person name="Yeon J."/>
        </authorList>
    </citation>
    <scope>NUCLEOTIDE SEQUENCE</scope>
    <source>
        <strain evidence="2">KSB-15</strain>
    </source>
</reference>
<dbReference type="InterPro" id="IPR037883">
    <property type="entry name" value="Knr4/Smi1-like_sf"/>
</dbReference>
<accession>A0A8F9XF57</accession>
<dbReference type="InterPro" id="IPR018958">
    <property type="entry name" value="Knr4/Smi1-like_dom"/>
</dbReference>
<name>A0A8F9XF57_9BACT</name>
<dbReference type="KEGG" id="ole:K0B96_10335"/>